<dbReference type="GO" id="GO:0008738">
    <property type="term" value="F:L-fuculose-phosphate aldolase activity"/>
    <property type="evidence" value="ECO:0007669"/>
    <property type="project" value="UniProtKB-EC"/>
</dbReference>
<dbReference type="Proteomes" id="UP001519295">
    <property type="component" value="Unassembled WGS sequence"/>
</dbReference>
<evidence type="ECO:0000256" key="1">
    <source>
        <dbReference type="ARBA" id="ARBA00022723"/>
    </source>
</evidence>
<keyword evidence="1" id="KW-0479">Metal-binding</keyword>
<name>A0ABS4VQJ2_9PSEU</name>
<dbReference type="InterPro" id="IPR050197">
    <property type="entry name" value="Aldolase_class_II_sugar_metab"/>
</dbReference>
<dbReference type="InterPro" id="IPR001303">
    <property type="entry name" value="Aldolase_II/adducin_N"/>
</dbReference>
<organism evidence="4 5">
    <name type="scientific">Pseudonocardia parietis</name>
    <dbReference type="NCBI Taxonomy" id="570936"/>
    <lineage>
        <taxon>Bacteria</taxon>
        <taxon>Bacillati</taxon>
        <taxon>Actinomycetota</taxon>
        <taxon>Actinomycetes</taxon>
        <taxon>Pseudonocardiales</taxon>
        <taxon>Pseudonocardiaceae</taxon>
        <taxon>Pseudonocardia</taxon>
    </lineage>
</organism>
<keyword evidence="5" id="KW-1185">Reference proteome</keyword>
<evidence type="ECO:0000313" key="5">
    <source>
        <dbReference type="Proteomes" id="UP001519295"/>
    </source>
</evidence>
<dbReference type="SUPFAM" id="SSF53639">
    <property type="entry name" value="AraD/HMP-PK domain-like"/>
    <property type="match status" value="1"/>
</dbReference>
<comment type="caution">
    <text evidence="4">The sequence shown here is derived from an EMBL/GenBank/DDBJ whole genome shotgun (WGS) entry which is preliminary data.</text>
</comment>
<evidence type="ECO:0000259" key="3">
    <source>
        <dbReference type="SMART" id="SM01007"/>
    </source>
</evidence>
<feature type="domain" description="Class II aldolase/adducin N-terminal" evidence="3">
    <location>
        <begin position="8"/>
        <end position="179"/>
    </location>
</feature>
<sequence>MSSDEIRSQVLEACHALAAYELGPGIGGHVSMRVPGEERYWVNVLDRCFEEMTSDDIVLMDFDGTVIEAGRTISPGIGFHPGIYRIRPDVGAIVHTHGYWVTAQSAFARPPQAWHNLSTYFQGRTAVAPDDDIESIAPALGSDDIAIVIPWHGAITVDAELGIAAALHVTFDYACKLDVTLSDSSATPMPDDHLQHIRQLLGTANYLELTWDLMRRKAARAHGSRPSIGA</sequence>
<dbReference type="EMBL" id="JAGINU010000001">
    <property type="protein sequence ID" value="MBP2366181.1"/>
    <property type="molecule type" value="Genomic_DNA"/>
</dbReference>
<evidence type="ECO:0000256" key="2">
    <source>
        <dbReference type="ARBA" id="ARBA00023239"/>
    </source>
</evidence>
<dbReference type="SMART" id="SM01007">
    <property type="entry name" value="Aldolase_II"/>
    <property type="match status" value="1"/>
</dbReference>
<dbReference type="Pfam" id="PF00596">
    <property type="entry name" value="Aldolase_II"/>
    <property type="match status" value="1"/>
</dbReference>
<dbReference type="InterPro" id="IPR036409">
    <property type="entry name" value="Aldolase_II/adducin_N_sf"/>
</dbReference>
<proteinExistence type="predicted"/>
<dbReference type="PANTHER" id="PTHR22789">
    <property type="entry name" value="FUCULOSE PHOSPHATE ALDOLASE"/>
    <property type="match status" value="1"/>
</dbReference>
<protein>
    <submittedName>
        <fullName evidence="4">L-fuculose-phosphate aldolase</fullName>
        <ecNumber evidence="4">4.1.2.17</ecNumber>
    </submittedName>
</protein>
<reference evidence="4 5" key="1">
    <citation type="submission" date="2021-03" db="EMBL/GenBank/DDBJ databases">
        <title>Sequencing the genomes of 1000 actinobacteria strains.</title>
        <authorList>
            <person name="Klenk H.-P."/>
        </authorList>
    </citation>
    <scope>NUCLEOTIDE SEQUENCE [LARGE SCALE GENOMIC DNA]</scope>
    <source>
        <strain evidence="4 5">DSM 45256</strain>
    </source>
</reference>
<gene>
    <name evidence="4" type="ORF">JOF36_001877</name>
</gene>
<dbReference type="Gene3D" id="3.40.225.10">
    <property type="entry name" value="Class II aldolase/adducin N-terminal domain"/>
    <property type="match status" value="1"/>
</dbReference>
<dbReference type="RefSeq" id="WP_210026192.1">
    <property type="nucleotide sequence ID" value="NZ_JAGINU010000001.1"/>
</dbReference>
<keyword evidence="2 4" id="KW-0456">Lyase</keyword>
<dbReference type="EC" id="4.1.2.17" evidence="4"/>
<evidence type="ECO:0000313" key="4">
    <source>
        <dbReference type="EMBL" id="MBP2366181.1"/>
    </source>
</evidence>
<accession>A0ABS4VQJ2</accession>
<dbReference type="PANTHER" id="PTHR22789:SF0">
    <property type="entry name" value="3-OXO-TETRONATE 4-PHOSPHATE DECARBOXYLASE-RELATED"/>
    <property type="match status" value="1"/>
</dbReference>